<comment type="caution">
    <text evidence="1">The sequence shown here is derived from an EMBL/GenBank/DDBJ whole genome shotgun (WGS) entry which is preliminary data.</text>
</comment>
<evidence type="ECO:0000313" key="1">
    <source>
        <dbReference type="EMBL" id="GKV14591.1"/>
    </source>
</evidence>
<dbReference type="AlphaFoldDB" id="A0AAV5JUJ1"/>
<proteinExistence type="predicted"/>
<gene>
    <name evidence="1" type="ORF">SLEP1_g25439</name>
</gene>
<keyword evidence="2" id="KW-1185">Reference proteome</keyword>
<reference evidence="1 2" key="1">
    <citation type="journal article" date="2021" name="Commun. Biol.">
        <title>The genome of Shorea leprosula (Dipterocarpaceae) highlights the ecological relevance of drought in aseasonal tropical rainforests.</title>
        <authorList>
            <person name="Ng K.K.S."/>
            <person name="Kobayashi M.J."/>
            <person name="Fawcett J.A."/>
            <person name="Hatakeyama M."/>
            <person name="Paape T."/>
            <person name="Ng C.H."/>
            <person name="Ang C.C."/>
            <person name="Tnah L.H."/>
            <person name="Lee C.T."/>
            <person name="Nishiyama T."/>
            <person name="Sese J."/>
            <person name="O'Brien M.J."/>
            <person name="Copetti D."/>
            <person name="Mohd Noor M.I."/>
            <person name="Ong R.C."/>
            <person name="Putra M."/>
            <person name="Sireger I.Z."/>
            <person name="Indrioko S."/>
            <person name="Kosugi Y."/>
            <person name="Izuno A."/>
            <person name="Isagi Y."/>
            <person name="Lee S.L."/>
            <person name="Shimizu K.K."/>
        </authorList>
    </citation>
    <scope>NUCLEOTIDE SEQUENCE [LARGE SCALE GENOMIC DNA]</scope>
    <source>
        <strain evidence="1">214</strain>
    </source>
</reference>
<evidence type="ECO:0000313" key="2">
    <source>
        <dbReference type="Proteomes" id="UP001054252"/>
    </source>
</evidence>
<accession>A0AAV5JUJ1</accession>
<name>A0AAV5JUJ1_9ROSI</name>
<organism evidence="1 2">
    <name type="scientific">Rubroshorea leprosula</name>
    <dbReference type="NCBI Taxonomy" id="152421"/>
    <lineage>
        <taxon>Eukaryota</taxon>
        <taxon>Viridiplantae</taxon>
        <taxon>Streptophyta</taxon>
        <taxon>Embryophyta</taxon>
        <taxon>Tracheophyta</taxon>
        <taxon>Spermatophyta</taxon>
        <taxon>Magnoliopsida</taxon>
        <taxon>eudicotyledons</taxon>
        <taxon>Gunneridae</taxon>
        <taxon>Pentapetalae</taxon>
        <taxon>rosids</taxon>
        <taxon>malvids</taxon>
        <taxon>Malvales</taxon>
        <taxon>Dipterocarpaceae</taxon>
        <taxon>Rubroshorea</taxon>
    </lineage>
</organism>
<dbReference type="Proteomes" id="UP001054252">
    <property type="component" value="Unassembled WGS sequence"/>
</dbReference>
<protein>
    <submittedName>
        <fullName evidence="1">Uncharacterized protein</fullName>
    </submittedName>
</protein>
<sequence length="95" mass="10946">MLVQQILEMIHLDRMGGPGMSLYIIHCCLDLMFNINEFTTNHPRSACAVSIHAYLVKNEECSLAVRYGPICDIQKQNLKSQLRYLIPLTTKYYIP</sequence>
<dbReference type="EMBL" id="BPVZ01000041">
    <property type="protein sequence ID" value="GKV14591.1"/>
    <property type="molecule type" value="Genomic_DNA"/>
</dbReference>